<dbReference type="GO" id="GO:0005634">
    <property type="term" value="C:nucleus"/>
    <property type="evidence" value="ECO:0007669"/>
    <property type="project" value="TreeGrafter"/>
</dbReference>
<dbReference type="Gene3D" id="2.60.120.650">
    <property type="entry name" value="Cupin"/>
    <property type="match status" value="1"/>
</dbReference>
<name>A0A815XCJ7_ADIRI</name>
<evidence type="ECO:0000259" key="1">
    <source>
        <dbReference type="PROSITE" id="PS51184"/>
    </source>
</evidence>
<dbReference type="SUPFAM" id="SSF51197">
    <property type="entry name" value="Clavaminate synthase-like"/>
    <property type="match status" value="1"/>
</dbReference>
<sequence length="224" mass="25406">KFRSYFNIHRLPSLSLLKVGGKEVTKQYVPSIKIAHGPGSILPLTCAHQHLFSIDYLHEGGAHHWYIIPSSEREILQNLIDKQNSTSCLDHGQILIDPLMLDKYHIRYYRIIQQPNEFVILSAGTIAQSFTEDISWSESIDFALPSWIREGHANNSMSSCRCNISRSPLSKTVDISLFRDELIQRYITSYLHPIIENQTILSTGENSANVTSISSYNNQISSSN</sequence>
<protein>
    <recommendedName>
        <fullName evidence="1">JmjC domain-containing protein</fullName>
    </recommendedName>
</protein>
<dbReference type="InterPro" id="IPR003347">
    <property type="entry name" value="JmjC_dom"/>
</dbReference>
<dbReference type="Proteomes" id="UP000663852">
    <property type="component" value="Unassembled WGS sequence"/>
</dbReference>
<dbReference type="EMBL" id="CAJNOJ010001887">
    <property type="protein sequence ID" value="CAF1555725.1"/>
    <property type="molecule type" value="Genomic_DNA"/>
</dbReference>
<evidence type="ECO:0000313" key="2">
    <source>
        <dbReference type="EMBL" id="CAF1555725.1"/>
    </source>
</evidence>
<dbReference type="SMART" id="SM00558">
    <property type="entry name" value="JmjC"/>
    <property type="match status" value="1"/>
</dbReference>
<dbReference type="GO" id="GO:0010468">
    <property type="term" value="P:regulation of gene expression"/>
    <property type="evidence" value="ECO:0007669"/>
    <property type="project" value="TreeGrafter"/>
</dbReference>
<dbReference type="GO" id="GO:0051864">
    <property type="term" value="F:histone H3K36 demethylase activity"/>
    <property type="evidence" value="ECO:0007669"/>
    <property type="project" value="TreeGrafter"/>
</dbReference>
<accession>A0A815XCJ7</accession>
<dbReference type="GO" id="GO:0032454">
    <property type="term" value="F:histone H3K9 demethylase activity"/>
    <property type="evidence" value="ECO:0007669"/>
    <property type="project" value="TreeGrafter"/>
</dbReference>
<feature type="non-terminal residue" evidence="2">
    <location>
        <position position="224"/>
    </location>
</feature>
<feature type="non-terminal residue" evidence="2">
    <location>
        <position position="1"/>
    </location>
</feature>
<proteinExistence type="predicted"/>
<dbReference type="Pfam" id="PF02373">
    <property type="entry name" value="JmjC"/>
    <property type="match status" value="1"/>
</dbReference>
<dbReference type="PANTHER" id="PTHR10694:SF7">
    <property type="entry name" value="[HISTONE H3]-TRIMETHYL-L-LYSINE(9) DEMETHYLASE"/>
    <property type="match status" value="1"/>
</dbReference>
<feature type="domain" description="JmjC" evidence="1">
    <location>
        <begin position="1"/>
        <end position="159"/>
    </location>
</feature>
<dbReference type="PANTHER" id="PTHR10694">
    <property type="entry name" value="LYSINE-SPECIFIC DEMETHYLASE"/>
    <property type="match status" value="1"/>
</dbReference>
<gene>
    <name evidence="2" type="ORF">EDS130_LOCUS46287</name>
</gene>
<dbReference type="AlphaFoldDB" id="A0A815XCJ7"/>
<evidence type="ECO:0000313" key="3">
    <source>
        <dbReference type="Proteomes" id="UP000663852"/>
    </source>
</evidence>
<dbReference type="PROSITE" id="PS51184">
    <property type="entry name" value="JMJC"/>
    <property type="match status" value="1"/>
</dbReference>
<dbReference type="GO" id="GO:0000785">
    <property type="term" value="C:chromatin"/>
    <property type="evidence" value="ECO:0007669"/>
    <property type="project" value="TreeGrafter"/>
</dbReference>
<organism evidence="2 3">
    <name type="scientific">Adineta ricciae</name>
    <name type="common">Rotifer</name>
    <dbReference type="NCBI Taxonomy" id="249248"/>
    <lineage>
        <taxon>Eukaryota</taxon>
        <taxon>Metazoa</taxon>
        <taxon>Spiralia</taxon>
        <taxon>Gnathifera</taxon>
        <taxon>Rotifera</taxon>
        <taxon>Eurotatoria</taxon>
        <taxon>Bdelloidea</taxon>
        <taxon>Adinetida</taxon>
        <taxon>Adinetidae</taxon>
        <taxon>Adineta</taxon>
    </lineage>
</organism>
<dbReference type="OrthoDB" id="8951118at2759"/>
<comment type="caution">
    <text evidence="2">The sequence shown here is derived from an EMBL/GenBank/DDBJ whole genome shotgun (WGS) entry which is preliminary data.</text>
</comment>
<reference evidence="2" key="1">
    <citation type="submission" date="2021-02" db="EMBL/GenBank/DDBJ databases">
        <authorList>
            <person name="Nowell W R."/>
        </authorList>
    </citation>
    <scope>NUCLEOTIDE SEQUENCE</scope>
</reference>